<dbReference type="AlphaFoldDB" id="A0A5J9SQ60"/>
<feature type="compositionally biased region" description="Low complexity" evidence="1">
    <location>
        <begin position="68"/>
        <end position="79"/>
    </location>
</feature>
<gene>
    <name evidence="2" type="ORF">EJB05_53492</name>
</gene>
<dbReference type="Gramene" id="TVU01059">
    <property type="protein sequence ID" value="TVU01059"/>
    <property type="gene ID" value="EJB05_53492"/>
</dbReference>
<comment type="caution">
    <text evidence="2">The sequence shown here is derived from an EMBL/GenBank/DDBJ whole genome shotgun (WGS) entry which is preliminary data.</text>
</comment>
<accession>A0A5J9SQ60</accession>
<evidence type="ECO:0000313" key="2">
    <source>
        <dbReference type="EMBL" id="TVU01059.1"/>
    </source>
</evidence>
<feature type="region of interest" description="Disordered" evidence="1">
    <location>
        <begin position="99"/>
        <end position="130"/>
    </location>
</feature>
<feature type="region of interest" description="Disordered" evidence="1">
    <location>
        <begin position="48"/>
        <end position="79"/>
    </location>
</feature>
<protein>
    <submittedName>
        <fullName evidence="2">Uncharacterized protein</fullName>
    </submittedName>
</protein>
<feature type="compositionally biased region" description="Polar residues" evidence="1">
    <location>
        <begin position="48"/>
        <end position="67"/>
    </location>
</feature>
<sequence>MAICRWGKLGRRGKGYSAPGLGMAAAIPCHIGGSASAPAPFTSMDLRTTLSSSISKQQPASRPQQHHTQPQAAREAEAARAAPALSALAALAAQAATRARVQQRSLRHARPRAAPPRPRRSRAPPRRCSTKCPNAGEIYLSKDISIGKGLNRIDRILISTSCNFFSGSSSRKNSEVKRAWLGAMGDRPGSPSRVRTSEDKVRRKDMCWYVRSVLIPRELPGVRARPRGGGTLQVVSEPTLVVSRARVGAVAQAWCAWL</sequence>
<organism evidence="2 3">
    <name type="scientific">Eragrostis curvula</name>
    <name type="common">weeping love grass</name>
    <dbReference type="NCBI Taxonomy" id="38414"/>
    <lineage>
        <taxon>Eukaryota</taxon>
        <taxon>Viridiplantae</taxon>
        <taxon>Streptophyta</taxon>
        <taxon>Embryophyta</taxon>
        <taxon>Tracheophyta</taxon>
        <taxon>Spermatophyta</taxon>
        <taxon>Magnoliopsida</taxon>
        <taxon>Liliopsida</taxon>
        <taxon>Poales</taxon>
        <taxon>Poaceae</taxon>
        <taxon>PACMAD clade</taxon>
        <taxon>Chloridoideae</taxon>
        <taxon>Eragrostideae</taxon>
        <taxon>Eragrostidinae</taxon>
        <taxon>Eragrostis</taxon>
    </lineage>
</organism>
<dbReference type="Proteomes" id="UP000324897">
    <property type="component" value="Unassembled WGS sequence"/>
</dbReference>
<feature type="non-terminal residue" evidence="2">
    <location>
        <position position="1"/>
    </location>
</feature>
<name>A0A5J9SQ60_9POAL</name>
<keyword evidence="3" id="KW-1185">Reference proteome</keyword>
<evidence type="ECO:0000256" key="1">
    <source>
        <dbReference type="SAM" id="MobiDB-lite"/>
    </source>
</evidence>
<feature type="compositionally biased region" description="Basic residues" evidence="1">
    <location>
        <begin position="105"/>
        <end position="129"/>
    </location>
</feature>
<evidence type="ECO:0000313" key="3">
    <source>
        <dbReference type="Proteomes" id="UP000324897"/>
    </source>
</evidence>
<proteinExistence type="predicted"/>
<reference evidence="2 3" key="1">
    <citation type="journal article" date="2019" name="Sci. Rep.">
        <title>A high-quality genome of Eragrostis curvula grass provides insights into Poaceae evolution and supports new strategies to enhance forage quality.</title>
        <authorList>
            <person name="Carballo J."/>
            <person name="Santos B.A.C.M."/>
            <person name="Zappacosta D."/>
            <person name="Garbus I."/>
            <person name="Selva J.P."/>
            <person name="Gallo C.A."/>
            <person name="Diaz A."/>
            <person name="Albertini E."/>
            <person name="Caccamo M."/>
            <person name="Echenique V."/>
        </authorList>
    </citation>
    <scope>NUCLEOTIDE SEQUENCE [LARGE SCALE GENOMIC DNA]</scope>
    <source>
        <strain evidence="3">cv. Victoria</strain>
        <tissue evidence="2">Leaf</tissue>
    </source>
</reference>
<dbReference type="EMBL" id="RWGY01000499">
    <property type="protein sequence ID" value="TVU01059.1"/>
    <property type="molecule type" value="Genomic_DNA"/>
</dbReference>
<feature type="non-terminal residue" evidence="2">
    <location>
        <position position="258"/>
    </location>
</feature>